<dbReference type="GO" id="GO:0019957">
    <property type="term" value="F:C-C chemokine binding"/>
    <property type="evidence" value="ECO:0007669"/>
    <property type="project" value="TreeGrafter"/>
</dbReference>
<dbReference type="PANTHER" id="PTHR10489:SF957">
    <property type="entry name" value="B2 BRADYKININ RECEPTOR"/>
    <property type="match status" value="1"/>
</dbReference>
<evidence type="ECO:0000256" key="3">
    <source>
        <dbReference type="ARBA" id="ARBA00022475"/>
    </source>
</evidence>
<dbReference type="PRINTS" id="PR00425">
    <property type="entry name" value="BRADYKININR"/>
</dbReference>
<evidence type="ECO:0000256" key="18">
    <source>
        <dbReference type="SAM" id="Phobius"/>
    </source>
</evidence>
<evidence type="ECO:0000256" key="5">
    <source>
        <dbReference type="ARBA" id="ARBA00022692"/>
    </source>
</evidence>
<comment type="subunit">
    <text evidence="16">Forms a complex with PECAM1 and GNAQ. Interacts with PECAM1.</text>
</comment>
<evidence type="ECO:0000256" key="9">
    <source>
        <dbReference type="ARBA" id="ARBA00023139"/>
    </source>
</evidence>
<comment type="subcellular location">
    <subcellularLocation>
        <location evidence="1">Cell membrane</location>
        <topology evidence="1">Multi-pass membrane protein</topology>
    </subcellularLocation>
</comment>
<feature type="transmembrane region" description="Helical" evidence="18">
    <location>
        <begin position="254"/>
        <end position="272"/>
    </location>
</feature>
<dbReference type="InterPro" id="IPR017452">
    <property type="entry name" value="GPCR_Rhodpsn_7TM"/>
</dbReference>
<evidence type="ECO:0000256" key="1">
    <source>
        <dbReference type="ARBA" id="ARBA00004651"/>
    </source>
</evidence>
<evidence type="ECO:0000256" key="13">
    <source>
        <dbReference type="ARBA" id="ARBA00023224"/>
    </source>
</evidence>
<evidence type="ECO:0000256" key="12">
    <source>
        <dbReference type="ARBA" id="ARBA00023180"/>
    </source>
</evidence>
<organism evidence="20 21">
    <name type="scientific">Varanus komodoensis</name>
    <name type="common">Komodo dragon</name>
    <dbReference type="NCBI Taxonomy" id="61221"/>
    <lineage>
        <taxon>Eukaryota</taxon>
        <taxon>Metazoa</taxon>
        <taxon>Chordata</taxon>
        <taxon>Craniata</taxon>
        <taxon>Vertebrata</taxon>
        <taxon>Euteleostomi</taxon>
        <taxon>Lepidosauria</taxon>
        <taxon>Squamata</taxon>
        <taxon>Bifurcata</taxon>
        <taxon>Unidentata</taxon>
        <taxon>Episquamata</taxon>
        <taxon>Toxicofera</taxon>
        <taxon>Anguimorpha</taxon>
        <taxon>Paleoanguimorpha</taxon>
        <taxon>Varanoidea</taxon>
        <taxon>Varanidae</taxon>
        <taxon>Varanus</taxon>
    </lineage>
</organism>
<dbReference type="GO" id="GO:0006939">
    <property type="term" value="P:smooth muscle contraction"/>
    <property type="evidence" value="ECO:0007669"/>
    <property type="project" value="InterPro"/>
</dbReference>
<keyword evidence="4" id="KW-0597">Phosphoprotein</keyword>
<evidence type="ECO:0000256" key="4">
    <source>
        <dbReference type="ARBA" id="ARBA00022553"/>
    </source>
</evidence>
<evidence type="ECO:0000313" key="20">
    <source>
        <dbReference type="Ensembl" id="ENSVKKP00000004823.1"/>
    </source>
</evidence>
<feature type="domain" description="G-protein coupled receptors family 1 profile" evidence="19">
    <location>
        <begin position="61"/>
        <end position="318"/>
    </location>
</feature>
<dbReference type="GO" id="GO:0004947">
    <property type="term" value="F:bradykinin receptor activity"/>
    <property type="evidence" value="ECO:0007669"/>
    <property type="project" value="InterPro"/>
</dbReference>
<gene>
    <name evidence="20" type="primary">BDKRB2</name>
</gene>
<dbReference type="PRINTS" id="PR00994">
    <property type="entry name" value="BRADYKINNB2R"/>
</dbReference>
<feature type="transmembrane region" description="Helical" evidence="18">
    <location>
        <begin position="302"/>
        <end position="321"/>
    </location>
</feature>
<dbReference type="AlphaFoldDB" id="A0A8D2KSH2"/>
<dbReference type="Pfam" id="PF00001">
    <property type="entry name" value="7tm_1"/>
    <property type="match status" value="1"/>
</dbReference>
<evidence type="ECO:0000256" key="11">
    <source>
        <dbReference type="ARBA" id="ARBA00023170"/>
    </source>
</evidence>
<dbReference type="PANTHER" id="PTHR10489">
    <property type="entry name" value="CELL ADHESION MOLECULE"/>
    <property type="match status" value="1"/>
</dbReference>
<keyword evidence="21" id="KW-1185">Reference proteome</keyword>
<keyword evidence="11 17" id="KW-0675">Receptor</keyword>
<dbReference type="GO" id="GO:0019722">
    <property type="term" value="P:calcium-mediated signaling"/>
    <property type="evidence" value="ECO:0007669"/>
    <property type="project" value="TreeGrafter"/>
</dbReference>
<evidence type="ECO:0000313" key="21">
    <source>
        <dbReference type="Proteomes" id="UP000694545"/>
    </source>
</evidence>
<feature type="transmembrane region" description="Helical" evidence="18">
    <location>
        <begin position="49"/>
        <end position="71"/>
    </location>
</feature>
<feature type="transmembrane region" description="Helical" evidence="18">
    <location>
        <begin position="83"/>
        <end position="103"/>
    </location>
</feature>
<dbReference type="GO" id="GO:0042310">
    <property type="term" value="P:vasoconstriction"/>
    <property type="evidence" value="ECO:0007669"/>
    <property type="project" value="InterPro"/>
</dbReference>
<evidence type="ECO:0000256" key="8">
    <source>
        <dbReference type="ARBA" id="ARBA00023136"/>
    </source>
</evidence>
<evidence type="ECO:0000256" key="2">
    <source>
        <dbReference type="ARBA" id="ARBA00013512"/>
    </source>
</evidence>
<dbReference type="Proteomes" id="UP000694545">
    <property type="component" value="Unplaced"/>
</dbReference>
<dbReference type="Ensembl" id="ENSVKKT00000004958.1">
    <property type="protein sequence ID" value="ENSVKKP00000004823.1"/>
    <property type="gene ID" value="ENSVKKG00000003584.1"/>
</dbReference>
<dbReference type="InterPro" id="IPR000276">
    <property type="entry name" value="GPCR_Rhodpsn"/>
</dbReference>
<dbReference type="GO" id="GO:0006955">
    <property type="term" value="P:immune response"/>
    <property type="evidence" value="ECO:0007669"/>
    <property type="project" value="TreeGrafter"/>
</dbReference>
<keyword evidence="10" id="KW-1015">Disulfide bond</keyword>
<evidence type="ECO:0000256" key="7">
    <source>
        <dbReference type="ARBA" id="ARBA00023040"/>
    </source>
</evidence>
<proteinExistence type="inferred from homology"/>
<feature type="transmembrane region" description="Helical" evidence="18">
    <location>
        <begin position="166"/>
        <end position="186"/>
    </location>
</feature>
<comment type="similarity">
    <text evidence="17">Belongs to the G-protein coupled receptor 1 family.</text>
</comment>
<keyword evidence="3" id="KW-1003">Cell membrane</keyword>
<dbReference type="FunFam" id="1.20.1070.10:FF:000201">
    <property type="entry name" value="Bradykinin receptor B2"/>
    <property type="match status" value="1"/>
</dbReference>
<keyword evidence="6 18" id="KW-1133">Transmembrane helix</keyword>
<feature type="transmembrane region" description="Helical" evidence="18">
    <location>
        <begin position="123"/>
        <end position="145"/>
    </location>
</feature>
<evidence type="ECO:0000256" key="6">
    <source>
        <dbReference type="ARBA" id="ARBA00022989"/>
    </source>
</evidence>
<dbReference type="GO" id="GO:0009897">
    <property type="term" value="C:external side of plasma membrane"/>
    <property type="evidence" value="ECO:0007669"/>
    <property type="project" value="TreeGrafter"/>
</dbReference>
<keyword evidence="7 17" id="KW-0297">G-protein coupled receptor</keyword>
<feature type="transmembrane region" description="Helical" evidence="18">
    <location>
        <begin position="206"/>
        <end position="234"/>
    </location>
</feature>
<dbReference type="GO" id="GO:0060326">
    <property type="term" value="P:cell chemotaxis"/>
    <property type="evidence" value="ECO:0007669"/>
    <property type="project" value="TreeGrafter"/>
</dbReference>
<dbReference type="SUPFAM" id="SSF81321">
    <property type="entry name" value="Family A G protein-coupled receptor-like"/>
    <property type="match status" value="1"/>
</dbReference>
<dbReference type="GO" id="GO:0007204">
    <property type="term" value="P:positive regulation of cytosolic calcium ion concentration"/>
    <property type="evidence" value="ECO:0007669"/>
    <property type="project" value="TreeGrafter"/>
</dbReference>
<dbReference type="Gene3D" id="1.20.1070.10">
    <property type="entry name" value="Rhodopsin 7-helix transmembrane proteins"/>
    <property type="match status" value="1"/>
</dbReference>
<evidence type="ECO:0000259" key="19">
    <source>
        <dbReference type="PROSITE" id="PS50262"/>
    </source>
</evidence>
<evidence type="ECO:0000256" key="16">
    <source>
        <dbReference type="ARBA" id="ARBA00025954"/>
    </source>
</evidence>
<keyword evidence="8 18" id="KW-0472">Membrane</keyword>
<evidence type="ECO:0000256" key="14">
    <source>
        <dbReference type="ARBA" id="ARBA00023288"/>
    </source>
</evidence>
<dbReference type="PROSITE" id="PS50262">
    <property type="entry name" value="G_PROTEIN_RECEP_F1_2"/>
    <property type="match status" value="1"/>
</dbReference>
<keyword evidence="14" id="KW-0449">Lipoprotein</keyword>
<dbReference type="InterPro" id="IPR000496">
    <property type="entry name" value="Brdyknn_rcpt"/>
</dbReference>
<dbReference type="PRINTS" id="PR00237">
    <property type="entry name" value="GPCRRHODOPSN"/>
</dbReference>
<dbReference type="OMA" id="NCLIIWI"/>
<comment type="function">
    <text evidence="15">Receptor for bradykinin. It is associated with G proteins that activate a phosphatidylinositol-calcium second messenger system.</text>
</comment>
<accession>A0A8D2KSH2</accession>
<name>A0A8D2KSH2_VARKO</name>
<reference evidence="20" key="2">
    <citation type="submission" date="2025-09" db="UniProtKB">
        <authorList>
            <consortium name="Ensembl"/>
        </authorList>
    </citation>
    <scope>IDENTIFICATION</scope>
</reference>
<sequence>MAENVTTISSVTATGKSEMILFTQQSATAYNSSCPWPEEWNWLLQIQPIFLWLLAVVGIVENMFVLSILCLHKSRCTVAEVYLANLAMGDLLLLSGLPFWALYIDNNFNWPFGLTFCKVINTILYMNLYTSIYFLVMVSIDRYLALVKTMSLGRLRRPWCAKLNCLIIWISALLLCTPVLMFRSLAYMADSNTTVCILDYPSLDVWIILTNTLLNTVGFLMPLCVITFCTIQIIQALRNSDIQKIKTFQREKRATILIFVVLLLFIVCWLPFQLTTFLATLHQIKVFSGCPAEQAIDVASQIATYCSFSNSCLNPIVYVIVGKHFRRKSKEVYSNMFLRRRSKSPSVQMGTTMETLRMSFSVEQQRKKSAEWSFL</sequence>
<keyword evidence="9" id="KW-0564">Palmitate</keyword>
<evidence type="ECO:0000256" key="15">
    <source>
        <dbReference type="ARBA" id="ARBA00025423"/>
    </source>
</evidence>
<dbReference type="InterPro" id="IPR001504">
    <property type="entry name" value="Brdyknn_2_rcpt"/>
</dbReference>
<dbReference type="InterPro" id="IPR050119">
    <property type="entry name" value="CCR1-9-like"/>
</dbReference>
<reference evidence="20" key="1">
    <citation type="submission" date="2025-08" db="UniProtKB">
        <authorList>
            <consortium name="Ensembl"/>
        </authorList>
    </citation>
    <scope>IDENTIFICATION</scope>
</reference>
<evidence type="ECO:0000256" key="17">
    <source>
        <dbReference type="RuleBase" id="RU000688"/>
    </source>
</evidence>
<dbReference type="PROSITE" id="PS00237">
    <property type="entry name" value="G_PROTEIN_RECEP_F1_1"/>
    <property type="match status" value="1"/>
</dbReference>
<keyword evidence="5 17" id="KW-0812">Transmembrane</keyword>
<keyword evidence="12" id="KW-0325">Glycoprotein</keyword>
<protein>
    <recommendedName>
        <fullName evidence="2">B2 bradykinin receptor</fullName>
    </recommendedName>
</protein>
<keyword evidence="13 17" id="KW-0807">Transducer</keyword>
<evidence type="ECO:0000256" key="10">
    <source>
        <dbReference type="ARBA" id="ARBA00023157"/>
    </source>
</evidence>
<dbReference type="GO" id="GO:0016493">
    <property type="term" value="F:C-C chemokine receptor activity"/>
    <property type="evidence" value="ECO:0007669"/>
    <property type="project" value="TreeGrafter"/>
</dbReference>